<accession>A0A8X9AD92</accession>
<dbReference type="EMBL" id="PNBA02000001">
    <property type="protein sequence ID" value="KAG6435644.1"/>
    <property type="molecule type" value="Genomic_DNA"/>
</dbReference>
<feature type="region of interest" description="Disordered" evidence="1">
    <location>
        <begin position="124"/>
        <end position="155"/>
    </location>
</feature>
<dbReference type="Gene3D" id="1.20.1280.50">
    <property type="match status" value="1"/>
</dbReference>
<feature type="compositionally biased region" description="Basic and acidic residues" evidence="1">
    <location>
        <begin position="124"/>
        <end position="135"/>
    </location>
</feature>
<feature type="compositionally biased region" description="Polar residues" evidence="1">
    <location>
        <begin position="179"/>
        <end position="188"/>
    </location>
</feature>
<dbReference type="GO" id="GO:0031146">
    <property type="term" value="P:SCF-dependent proteasomal ubiquitin-dependent protein catabolic process"/>
    <property type="evidence" value="ECO:0007669"/>
    <property type="project" value="TreeGrafter"/>
</dbReference>
<organism evidence="2">
    <name type="scientific">Salvia splendens</name>
    <name type="common">Scarlet sage</name>
    <dbReference type="NCBI Taxonomy" id="180675"/>
    <lineage>
        <taxon>Eukaryota</taxon>
        <taxon>Viridiplantae</taxon>
        <taxon>Streptophyta</taxon>
        <taxon>Embryophyta</taxon>
        <taxon>Tracheophyta</taxon>
        <taxon>Spermatophyta</taxon>
        <taxon>Magnoliopsida</taxon>
        <taxon>eudicotyledons</taxon>
        <taxon>Gunneridae</taxon>
        <taxon>Pentapetalae</taxon>
        <taxon>asterids</taxon>
        <taxon>lamiids</taxon>
        <taxon>Lamiales</taxon>
        <taxon>Lamiaceae</taxon>
        <taxon>Nepetoideae</taxon>
        <taxon>Mentheae</taxon>
        <taxon>Salviinae</taxon>
        <taxon>Salvia</taxon>
        <taxon>Salvia subgen. Calosphace</taxon>
        <taxon>core Calosphace</taxon>
    </lineage>
</organism>
<dbReference type="GO" id="GO:0019005">
    <property type="term" value="C:SCF ubiquitin ligase complex"/>
    <property type="evidence" value="ECO:0007669"/>
    <property type="project" value="TreeGrafter"/>
</dbReference>
<dbReference type="SMART" id="SM00367">
    <property type="entry name" value="LRR_CC"/>
    <property type="match status" value="3"/>
</dbReference>
<dbReference type="AlphaFoldDB" id="A0A8X9AD92"/>
<keyword evidence="3" id="KW-1185">Reference proteome</keyword>
<dbReference type="InterPro" id="IPR006553">
    <property type="entry name" value="Leu-rich_rpt_Cys-con_subtyp"/>
</dbReference>
<comment type="caution">
    <text evidence="2">The sequence shown here is derived from an EMBL/GenBank/DDBJ whole genome shotgun (WGS) entry which is preliminary data.</text>
</comment>
<dbReference type="PANTHER" id="PTHR13318">
    <property type="entry name" value="PARTNER OF PAIRED, ISOFORM B-RELATED"/>
    <property type="match status" value="1"/>
</dbReference>
<name>A0A8X9AD92_SALSN</name>
<dbReference type="Gene3D" id="3.80.10.10">
    <property type="entry name" value="Ribonuclease Inhibitor"/>
    <property type="match status" value="1"/>
</dbReference>
<evidence type="ECO:0008006" key="4">
    <source>
        <dbReference type="Google" id="ProtNLM"/>
    </source>
</evidence>
<dbReference type="SUPFAM" id="SSF52047">
    <property type="entry name" value="RNI-like"/>
    <property type="match status" value="1"/>
</dbReference>
<proteinExistence type="predicted"/>
<reference evidence="2" key="2">
    <citation type="submission" date="2020-08" db="EMBL/GenBank/DDBJ databases">
        <title>Plant Genome Project.</title>
        <authorList>
            <person name="Zhang R.-G."/>
        </authorList>
    </citation>
    <scope>NUCLEOTIDE SEQUENCE</scope>
    <source>
        <strain evidence="2">Huo1</strain>
        <tissue evidence="2">Leaf</tissue>
    </source>
</reference>
<evidence type="ECO:0000313" key="3">
    <source>
        <dbReference type="Proteomes" id="UP000298416"/>
    </source>
</evidence>
<reference evidence="2" key="1">
    <citation type="submission" date="2018-01" db="EMBL/GenBank/DDBJ databases">
        <authorList>
            <person name="Mao J.F."/>
        </authorList>
    </citation>
    <scope>NUCLEOTIDE SEQUENCE</scope>
    <source>
        <strain evidence="2">Huo1</strain>
        <tissue evidence="2">Leaf</tissue>
    </source>
</reference>
<protein>
    <recommendedName>
        <fullName evidence="4">F-box and leucine-rich repeat protein 2/20</fullName>
    </recommendedName>
</protein>
<dbReference type="Proteomes" id="UP000298416">
    <property type="component" value="Unassembled WGS sequence"/>
</dbReference>
<sequence>MLTSGSGVGRTEPIGATLAETQSMSSLAPSVSTLSSQLVHLTAMVSDLQSRLDVPERRPIETFAAVGRHQCRLLVFLSLSHPPWQSTAATSSVMAAGAHKSQIGHTFAAPTFGERDEPIETLRARDEEKEKEARVNRKVMKKDKPKRQSKKPMKFMDNVFDQNDVLKHVILKLHLRSVSHSGSTTPQPESEPDSESLNSSPLSAAPDCSRALSDELLLNVLSRITDRKHHLSNSLVCKAWCVISGRIIQSIKVLDWEFLESGRLSLRFPNLFDVNIVPASINFETNSAILLSCKLLDVYLNSDVLGNNGLFVRRDDILDSERIDRFVKTLAKSCRNLRRIVLMNASEEGLGCLANECELLQEMELHYCGDLSLKGVLVSDIGMTILAQGCGRLVKLELVGCEGSYDGIKARNVLSDSCKYIDESPGPDEHLGSCPILEELHLRRCHTRDKHGVRALFLVCRNIRVLEIEDCWGLDDSTFAAATNFRSIRSLSLEGCSLLTTEGLESVVLSWIETDRLKVISCSNVKDSEITPELATLFSDLKELKWRPDSRSLLSASLTGTGVGEKGGKSLSSK</sequence>
<feature type="region of interest" description="Disordered" evidence="1">
    <location>
        <begin position="555"/>
        <end position="574"/>
    </location>
</feature>
<feature type="compositionally biased region" description="Basic residues" evidence="1">
    <location>
        <begin position="136"/>
        <end position="153"/>
    </location>
</feature>
<dbReference type="InterPro" id="IPR032675">
    <property type="entry name" value="LRR_dom_sf"/>
</dbReference>
<dbReference type="PANTHER" id="PTHR13318:SF74">
    <property type="entry name" value="OS02G0658500 PROTEIN"/>
    <property type="match status" value="1"/>
</dbReference>
<feature type="region of interest" description="Disordered" evidence="1">
    <location>
        <begin position="179"/>
        <end position="206"/>
    </location>
</feature>
<evidence type="ECO:0000313" key="2">
    <source>
        <dbReference type="EMBL" id="KAG6435644.1"/>
    </source>
</evidence>
<gene>
    <name evidence="2" type="ORF">SASPL_100518</name>
</gene>
<evidence type="ECO:0000256" key="1">
    <source>
        <dbReference type="SAM" id="MobiDB-lite"/>
    </source>
</evidence>